<proteinExistence type="predicted"/>
<organism evidence="4 5">
    <name type="scientific">Pseudotabrizicola alkalilacus</name>
    <dbReference type="NCBI Taxonomy" id="2305252"/>
    <lineage>
        <taxon>Bacteria</taxon>
        <taxon>Pseudomonadati</taxon>
        <taxon>Pseudomonadota</taxon>
        <taxon>Alphaproteobacteria</taxon>
        <taxon>Rhodobacterales</taxon>
        <taxon>Paracoccaceae</taxon>
        <taxon>Pseudotabrizicola</taxon>
    </lineage>
</organism>
<dbReference type="SUPFAM" id="SSF110997">
    <property type="entry name" value="Sporulation related repeat"/>
    <property type="match status" value="1"/>
</dbReference>
<evidence type="ECO:0000313" key="5">
    <source>
        <dbReference type="Proteomes" id="UP000284547"/>
    </source>
</evidence>
<name>A0A411Z745_9RHOB</name>
<protein>
    <submittedName>
        <fullName evidence="4">SPOR domain-containing protein</fullName>
    </submittedName>
</protein>
<dbReference type="InterPro" id="IPR036680">
    <property type="entry name" value="SPOR-like_sf"/>
</dbReference>
<sequence length="439" mass="45771">MRVTGCLAQNSGLIPLLGNNIIPVSPIRYLGVVMVLKLVSAAVLAVVAGLSVANAQSAGDFGGPREQPPASFTGQQYVDSRGCVFLRAGLGGRTNWVPRVSRNRAPLCGYPPTFGNNQVAIAEPPRAAPAPVARAPEPVVTGRRPMDTVASITTPPRIRSIQAPQGVAPSTYVPAPVAVPAPRVVVQQPKPEAQRRQPAERVATTAGSGKIGCYTDAPVAERFRLQNGGSVVMCTRGDGDIAHARAPRLLAGAAAVAPSGYLEGPDPAAGIGTRQKQRVTASSQGQQVVPKGYKPAFKDDRLNPNRAKGTQQGWDQQDQVWTRDVPARLVADAAREKGKTVVVRKVYTSTKSEAAVPKAASQQGTGRSYVQVGTFGQPANAEGASSRLSGLGLPVARSKISKNGKPLQIVLAGPFGSRSEAQAALSAARRAGFGDAFIR</sequence>
<dbReference type="Pfam" id="PF05036">
    <property type="entry name" value="SPOR"/>
    <property type="match status" value="1"/>
</dbReference>
<keyword evidence="2" id="KW-0472">Membrane</keyword>
<feature type="region of interest" description="Disordered" evidence="1">
    <location>
        <begin position="294"/>
        <end position="316"/>
    </location>
</feature>
<dbReference type="Gene3D" id="3.30.70.1070">
    <property type="entry name" value="Sporulation related repeat"/>
    <property type="match status" value="1"/>
</dbReference>
<comment type="caution">
    <text evidence="4">The sequence shown here is derived from an EMBL/GenBank/DDBJ whole genome shotgun (WGS) entry which is preliminary data.</text>
</comment>
<keyword evidence="5" id="KW-1185">Reference proteome</keyword>
<dbReference type="AlphaFoldDB" id="A0A411Z745"/>
<evidence type="ECO:0000256" key="1">
    <source>
        <dbReference type="SAM" id="MobiDB-lite"/>
    </source>
</evidence>
<dbReference type="Proteomes" id="UP000284547">
    <property type="component" value="Unassembled WGS sequence"/>
</dbReference>
<accession>A0A411Z745</accession>
<dbReference type="EMBL" id="QWEY01000001">
    <property type="protein sequence ID" value="RGP38876.1"/>
    <property type="molecule type" value="Genomic_DNA"/>
</dbReference>
<gene>
    <name evidence="4" type="ORF">D1012_01795</name>
</gene>
<evidence type="ECO:0000256" key="2">
    <source>
        <dbReference type="SAM" id="Phobius"/>
    </source>
</evidence>
<feature type="transmembrane region" description="Helical" evidence="2">
    <location>
        <begin position="29"/>
        <end position="50"/>
    </location>
</feature>
<dbReference type="GO" id="GO:0042834">
    <property type="term" value="F:peptidoglycan binding"/>
    <property type="evidence" value="ECO:0007669"/>
    <property type="project" value="InterPro"/>
</dbReference>
<evidence type="ECO:0000259" key="3">
    <source>
        <dbReference type="PROSITE" id="PS51724"/>
    </source>
</evidence>
<dbReference type="PROSITE" id="PS51724">
    <property type="entry name" value="SPOR"/>
    <property type="match status" value="1"/>
</dbReference>
<keyword evidence="2" id="KW-1133">Transmembrane helix</keyword>
<dbReference type="InterPro" id="IPR007730">
    <property type="entry name" value="SPOR-like_dom"/>
</dbReference>
<feature type="domain" description="SPOR" evidence="3">
    <location>
        <begin position="362"/>
        <end position="439"/>
    </location>
</feature>
<reference evidence="4 5" key="1">
    <citation type="submission" date="2018-08" db="EMBL/GenBank/DDBJ databases">
        <title>Flavobacterium tibetense sp. nov., isolated from a wetland YonghuCo on Tibetan Plateau.</title>
        <authorList>
            <person name="Phurbu D."/>
            <person name="Lu H."/>
            <person name="Xing P."/>
        </authorList>
    </citation>
    <scope>NUCLEOTIDE SEQUENCE [LARGE SCALE GENOMIC DNA]</scope>
    <source>
        <strain evidence="4 5">DJC</strain>
    </source>
</reference>
<evidence type="ECO:0000313" key="4">
    <source>
        <dbReference type="EMBL" id="RGP38876.1"/>
    </source>
</evidence>
<keyword evidence="2" id="KW-0812">Transmembrane</keyword>